<dbReference type="PRINTS" id="PR00598">
    <property type="entry name" value="HTHMARR"/>
</dbReference>
<evidence type="ECO:0000313" key="2">
    <source>
        <dbReference type="EMBL" id="MQW31464.1"/>
    </source>
</evidence>
<dbReference type="GO" id="GO:0003700">
    <property type="term" value="F:DNA-binding transcription factor activity"/>
    <property type="evidence" value="ECO:0007669"/>
    <property type="project" value="InterPro"/>
</dbReference>
<dbReference type="InterPro" id="IPR036388">
    <property type="entry name" value="WH-like_DNA-bd_sf"/>
</dbReference>
<dbReference type="RefSeq" id="WP_003533927.1">
    <property type="nucleotide sequence ID" value="NZ_BJNJ01000066.1"/>
</dbReference>
<dbReference type="InterPro" id="IPR036390">
    <property type="entry name" value="WH_DNA-bd_sf"/>
</dbReference>
<feature type="domain" description="HTH marR-type" evidence="1">
    <location>
        <begin position="17"/>
        <end position="148"/>
    </location>
</feature>
<dbReference type="PANTHER" id="PTHR33164:SF105">
    <property type="entry name" value="TRANSCRIPTIONAL REPRESSOR PROTEIN-RELATED"/>
    <property type="match status" value="1"/>
</dbReference>
<dbReference type="Gene3D" id="1.10.10.10">
    <property type="entry name" value="Winged helix-like DNA-binding domain superfamily/Winged helix DNA-binding domain"/>
    <property type="match status" value="1"/>
</dbReference>
<reference evidence="2 3" key="1">
    <citation type="journal article" date="2013" name="Genome Biol.">
        <title>Comparative genomics of the core and accessory genomes of 48 Sinorhizobium strains comprising five genospecies.</title>
        <authorList>
            <person name="Sugawara M."/>
            <person name="Epstein B."/>
            <person name="Badgley B.D."/>
            <person name="Unno T."/>
            <person name="Xu L."/>
            <person name="Reese J."/>
            <person name="Gyaneshwar P."/>
            <person name="Denny R."/>
            <person name="Mudge J."/>
            <person name="Bharti A.K."/>
            <person name="Farmer A.D."/>
            <person name="May G.D."/>
            <person name="Woodward J.E."/>
            <person name="Medigue C."/>
            <person name="Vallenet D."/>
            <person name="Lajus A."/>
            <person name="Rouy Z."/>
            <person name="Martinez-Vaz B."/>
            <person name="Tiffin P."/>
            <person name="Young N.D."/>
            <person name="Sadowsky M.J."/>
        </authorList>
    </citation>
    <scope>NUCLEOTIDE SEQUENCE [LARGE SCALE GENOMIC DNA]</scope>
    <source>
        <strain evidence="2 3">N6B1</strain>
    </source>
</reference>
<sequence>MSKPLPIPFSTTLFVRDTCLCLHVQRAARALARRFDEALRPLEITNGQFSLMMSLNRPDPPSMSAVAAVLAMDRTTLTAALKPLERRGIVESFADPGDRRLKRVRLTTEGGRLLAEALPIWKATHEALDERLGEGGAERLRADLIALT</sequence>
<dbReference type="OMA" id="LMVRDCC"/>
<dbReference type="GeneID" id="89577263"/>
<dbReference type="SUPFAM" id="SSF46785">
    <property type="entry name" value="Winged helix' DNA-binding domain"/>
    <property type="match status" value="1"/>
</dbReference>
<dbReference type="Pfam" id="PF01047">
    <property type="entry name" value="MarR"/>
    <property type="match status" value="1"/>
</dbReference>
<dbReference type="InterPro" id="IPR039422">
    <property type="entry name" value="MarR/SlyA-like"/>
</dbReference>
<evidence type="ECO:0000259" key="1">
    <source>
        <dbReference type="PROSITE" id="PS50995"/>
    </source>
</evidence>
<dbReference type="AlphaFoldDB" id="A0A222GLE8"/>
<dbReference type="InterPro" id="IPR000835">
    <property type="entry name" value="HTH_MarR-typ"/>
</dbReference>
<dbReference type="Proteomes" id="UP000429484">
    <property type="component" value="Unassembled WGS sequence"/>
</dbReference>
<dbReference type="KEGG" id="smer:DU99_15660"/>
<protein>
    <submittedName>
        <fullName evidence="2">MarR family transcriptional regulator</fullName>
    </submittedName>
</protein>
<name>A0A222GLE8_RHIML</name>
<proteinExistence type="predicted"/>
<dbReference type="PROSITE" id="PS50995">
    <property type="entry name" value="HTH_MARR_2"/>
    <property type="match status" value="1"/>
</dbReference>
<dbReference type="EMBL" id="WISR01000017">
    <property type="protein sequence ID" value="MQW31464.1"/>
    <property type="molecule type" value="Genomic_DNA"/>
</dbReference>
<dbReference type="GO" id="GO:0006950">
    <property type="term" value="P:response to stress"/>
    <property type="evidence" value="ECO:0007669"/>
    <property type="project" value="TreeGrafter"/>
</dbReference>
<accession>A0A222GLE8</accession>
<comment type="caution">
    <text evidence="2">The sequence shown here is derived from an EMBL/GenBank/DDBJ whole genome shotgun (WGS) entry which is preliminary data.</text>
</comment>
<dbReference type="SMART" id="SM00347">
    <property type="entry name" value="HTH_MARR"/>
    <property type="match status" value="1"/>
</dbReference>
<gene>
    <name evidence="2" type="ORF">GHK53_00970</name>
</gene>
<dbReference type="PANTHER" id="PTHR33164">
    <property type="entry name" value="TRANSCRIPTIONAL REGULATOR, MARR FAMILY"/>
    <property type="match status" value="1"/>
</dbReference>
<evidence type="ECO:0000313" key="3">
    <source>
        <dbReference type="Proteomes" id="UP000429484"/>
    </source>
</evidence>
<dbReference type="SMR" id="A0A222GLE8"/>
<organism evidence="2 3">
    <name type="scientific">Rhizobium meliloti</name>
    <name type="common">Ensifer meliloti</name>
    <name type="synonym">Sinorhizobium meliloti</name>
    <dbReference type="NCBI Taxonomy" id="382"/>
    <lineage>
        <taxon>Bacteria</taxon>
        <taxon>Pseudomonadati</taxon>
        <taxon>Pseudomonadota</taxon>
        <taxon>Alphaproteobacteria</taxon>
        <taxon>Hyphomicrobiales</taxon>
        <taxon>Rhizobiaceae</taxon>
        <taxon>Sinorhizobium/Ensifer group</taxon>
        <taxon>Sinorhizobium</taxon>
    </lineage>
</organism>